<keyword evidence="1" id="KW-0472">Membrane</keyword>
<organism evidence="2 3">
    <name type="scientific">Phocoenobacter atlanticus subsp. atlanticus</name>
    <dbReference type="NCBI Taxonomy" id="3061285"/>
    <lineage>
        <taxon>Bacteria</taxon>
        <taxon>Pseudomonadati</taxon>
        <taxon>Pseudomonadota</taxon>
        <taxon>Gammaproteobacteria</taxon>
        <taxon>Pasteurellales</taxon>
        <taxon>Pasteurellaceae</taxon>
        <taxon>Phocoenobacter</taxon>
        <taxon>Phocoenobacter atlanticus</taxon>
    </lineage>
</organism>
<dbReference type="EMBL" id="JASAXT010000001">
    <property type="protein sequence ID" value="MDP8147511.1"/>
    <property type="molecule type" value="Genomic_DNA"/>
</dbReference>
<dbReference type="GeneID" id="300271778"/>
<dbReference type="SUPFAM" id="SSF69635">
    <property type="entry name" value="Type III secretory system chaperone-like"/>
    <property type="match status" value="1"/>
</dbReference>
<keyword evidence="1" id="KW-1133">Transmembrane helix</keyword>
<dbReference type="AlphaFoldDB" id="A0AAQ4LX76"/>
<dbReference type="Proteomes" id="UP001226020">
    <property type="component" value="Unassembled WGS sequence"/>
</dbReference>
<dbReference type="RefSeq" id="WP_211597460.1">
    <property type="nucleotide sequence ID" value="NZ_JAGRQI010000005.1"/>
</dbReference>
<gene>
    <name evidence="2" type="ORF">QJU57_00250</name>
</gene>
<accession>A0AAQ4LX76</accession>
<name>A0AAQ4LX76_9PAST</name>
<reference evidence="2 3" key="1">
    <citation type="journal article" date="2023" name="Front. Microbiol.">
        <title>Phylogeography and host specificity of Pasteurellaceae pathogenic to sea-farmed fish in the north-east Atlantic.</title>
        <authorList>
            <person name="Gulla S."/>
            <person name="Colquhoun D.J."/>
            <person name="Olsen A.B."/>
            <person name="Spilsberg B."/>
            <person name="Lagesen K."/>
            <person name="Aakesson C.P."/>
            <person name="Strom S."/>
            <person name="Manji F."/>
            <person name="Birkbeck T.H."/>
            <person name="Nilsen H.K."/>
        </authorList>
    </citation>
    <scope>NUCLEOTIDE SEQUENCE [LARGE SCALE GENOMIC DNA]</scope>
    <source>
        <strain evidence="2 3">NVIB3131</strain>
    </source>
</reference>
<evidence type="ECO:0000313" key="2">
    <source>
        <dbReference type="EMBL" id="MDP8147511.1"/>
    </source>
</evidence>
<keyword evidence="1" id="KW-0812">Transmembrane</keyword>
<keyword evidence="3" id="KW-1185">Reference proteome</keyword>
<proteinExistence type="predicted"/>
<feature type="transmembrane region" description="Helical" evidence="1">
    <location>
        <begin position="378"/>
        <end position="399"/>
    </location>
</feature>
<sequence>MFPRFENPLKDYGYRECELLYSEYSEATEAYEQKEYKAVIYHLLKFINNNVAGTLRLNNKDIDIEIKHSCMLLNIKVNNNEFKVKAPFLRITEQTNVIALLRKISELNFSSLMLPQLILEDDLLYFSYSCPLELCESSKILTVIREICYQGDYYAPKLKENYKVDYFVNPSKRDLTTSEKDKVFTSIKKILDDYDKCMAFFEKERLSEYHWDIVTITLLKFENMPYLNGVLRSDLLDITSLMYSDNHIEFKVDQGMAFIKELKEKRTQEFLESMYYQHIFYTRLKNINQETLKEELERNKERFEKSKKEGRYFALTYDIYERLLKIIYEYNIDDKTREMIYKGLNQIKRNTDFEDASITLYNLYNELVKGKQYKKMSIWGYLQIIALLYFITQILIPLIGR</sequence>
<evidence type="ECO:0000256" key="1">
    <source>
        <dbReference type="SAM" id="Phobius"/>
    </source>
</evidence>
<comment type="caution">
    <text evidence="2">The sequence shown here is derived from an EMBL/GenBank/DDBJ whole genome shotgun (WGS) entry which is preliminary data.</text>
</comment>
<dbReference type="Gene3D" id="3.30.1460.10">
    <property type="match status" value="1"/>
</dbReference>
<protein>
    <submittedName>
        <fullName evidence="2">Uncharacterized protein</fullName>
    </submittedName>
</protein>
<evidence type="ECO:0000313" key="3">
    <source>
        <dbReference type="Proteomes" id="UP001226020"/>
    </source>
</evidence>